<dbReference type="PIRSF" id="PIRSF017494">
    <property type="entry name" value="Thiaz_red"/>
    <property type="match status" value="1"/>
</dbReference>
<dbReference type="Gene3D" id="3.40.50.720">
    <property type="entry name" value="NAD(P)-binding Rossmann-like Domain"/>
    <property type="match status" value="1"/>
</dbReference>
<dbReference type="InterPro" id="IPR048655">
    <property type="entry name" value="Irp3-like_C"/>
</dbReference>
<protein>
    <submittedName>
        <fullName evidence="3">Thiazolinyl imide reductase</fullName>
    </submittedName>
</protein>
<dbReference type="SUPFAM" id="SSF51735">
    <property type="entry name" value="NAD(P)-binding Rossmann-fold domains"/>
    <property type="match status" value="1"/>
</dbReference>
<organism evidence="3 4">
    <name type="scientific">Herbaspirillum aquaticum</name>
    <dbReference type="NCBI Taxonomy" id="568783"/>
    <lineage>
        <taxon>Bacteria</taxon>
        <taxon>Pseudomonadati</taxon>
        <taxon>Pseudomonadota</taxon>
        <taxon>Betaproteobacteria</taxon>
        <taxon>Burkholderiales</taxon>
        <taxon>Oxalobacteraceae</taxon>
        <taxon>Herbaspirillum</taxon>
    </lineage>
</organism>
<dbReference type="Pfam" id="PF21390">
    <property type="entry name" value="Irp3-like_C"/>
    <property type="match status" value="1"/>
</dbReference>
<dbReference type="Proteomes" id="UP000214747">
    <property type="component" value="Unassembled WGS sequence"/>
</dbReference>
<reference evidence="3 4" key="1">
    <citation type="journal article" date="2010" name="Int. J. Syst. Evol. Microbiol.">
        <title>Reclassification of Herbaspirillum putei as a later heterotypic synonym of Herbaspirillum huttiense, with the description of H. huttiense subsp. huttiense subsp. nov. and H. huttiense subsp. putei subsp. nov., comb. nov., and description of Herbaspirillum aquaticum sp. nov.</title>
        <authorList>
            <person name="Dobritsa A.P."/>
            <person name="Reddy M.C."/>
            <person name="Samadpour M."/>
        </authorList>
    </citation>
    <scope>NUCLEOTIDE SEQUENCE [LARGE SCALE GENOMIC DNA]</scope>
    <source>
        <strain evidence="3 4">IEH 4430</strain>
    </source>
</reference>
<evidence type="ECO:0000313" key="3">
    <source>
        <dbReference type="EMBL" id="OWY35627.1"/>
    </source>
</evidence>
<dbReference type="Gene3D" id="3.30.360.10">
    <property type="entry name" value="Dihydrodipicolinate Reductase, domain 2"/>
    <property type="match status" value="1"/>
</dbReference>
<evidence type="ECO:0000313" key="4">
    <source>
        <dbReference type="Proteomes" id="UP000214747"/>
    </source>
</evidence>
<dbReference type="PANTHER" id="PTHR43377">
    <property type="entry name" value="BILIVERDIN REDUCTASE A"/>
    <property type="match status" value="1"/>
</dbReference>
<dbReference type="NCBIfam" id="TIGR01761">
    <property type="entry name" value="thiaz-red"/>
    <property type="match status" value="1"/>
</dbReference>
<dbReference type="EMBL" id="NJGV01000005">
    <property type="protein sequence ID" value="OWY35627.1"/>
    <property type="molecule type" value="Genomic_DNA"/>
</dbReference>
<gene>
    <name evidence="3" type="ORF">CEJ45_07400</name>
</gene>
<evidence type="ECO:0000259" key="2">
    <source>
        <dbReference type="Pfam" id="PF21390"/>
    </source>
</evidence>
<dbReference type="AlphaFoldDB" id="A0A225SXB6"/>
<dbReference type="RefSeq" id="WP_088754515.1">
    <property type="nucleotide sequence ID" value="NZ_NJGV01000005.1"/>
</dbReference>
<name>A0A225SXB6_9BURK</name>
<dbReference type="GO" id="GO:0000166">
    <property type="term" value="F:nucleotide binding"/>
    <property type="evidence" value="ECO:0007669"/>
    <property type="project" value="InterPro"/>
</dbReference>
<dbReference type="InterPro" id="IPR036291">
    <property type="entry name" value="NAD(P)-bd_dom_sf"/>
</dbReference>
<feature type="domain" description="Thiazolinyl imine reductase-like C-terminal" evidence="2">
    <location>
        <begin position="157"/>
        <end position="260"/>
    </location>
</feature>
<dbReference type="InterPro" id="IPR051450">
    <property type="entry name" value="Gfo/Idh/MocA_Oxidoreductases"/>
</dbReference>
<evidence type="ECO:0000259" key="1">
    <source>
        <dbReference type="Pfam" id="PF01408"/>
    </source>
</evidence>
<proteinExistence type="predicted"/>
<accession>A0A225SXB6</accession>
<feature type="domain" description="Gfo/Idh/MocA-like oxidoreductase N-terminal" evidence="1">
    <location>
        <begin position="14"/>
        <end position="130"/>
    </location>
</feature>
<keyword evidence="4" id="KW-1185">Reference proteome</keyword>
<dbReference type="PANTHER" id="PTHR43377:SF1">
    <property type="entry name" value="BILIVERDIN REDUCTASE A"/>
    <property type="match status" value="1"/>
</dbReference>
<dbReference type="InterPro" id="IPR010091">
    <property type="entry name" value="Thiazolinyl_imide_reductase"/>
</dbReference>
<dbReference type="InterPro" id="IPR000683">
    <property type="entry name" value="Gfo/Idh/MocA-like_OxRdtase_N"/>
</dbReference>
<sequence length="380" mass="42062">MNADKNLATRPPRKVIVCGTRFGEHYLAALAQQRPGYQLCGILARGSARSVALARQLDIPLYRQVDQLPADIDIACVAVRTSIVGGDGTRLASALLQRGIHVLQEHPLHPTDTQRLLSTAREYGVRYQINTLYPHLPAGQRFIQYVRQGLTQQPLWFIEMTTSLQLLYSSLDILGRALGGLAPFAVSAPLSLETLPRPAHPWPFRSLQGVLAGIPLSLHLQTYLDHRDLDHHSLVMHRISCGGPQGNILLANSYGPVVWSHPIYAPNYQEDGADASYLLNGEALRSSRYNRQPTAITFGPAQAPSLNEAVEEDIPHAIFRALDELMQEPSPDSPHWVQHGQTWLDIMRAVGQPVMTELAPPCPPFPDPVFYAREHAHAGR</sequence>
<comment type="caution">
    <text evidence="3">The sequence shown here is derived from an EMBL/GenBank/DDBJ whole genome shotgun (WGS) entry which is preliminary data.</text>
</comment>
<dbReference type="Pfam" id="PF01408">
    <property type="entry name" value="GFO_IDH_MocA"/>
    <property type="match status" value="1"/>
</dbReference>